<dbReference type="EMBL" id="KN822964">
    <property type="protein sequence ID" value="KIO31333.1"/>
    <property type="molecule type" value="Genomic_DNA"/>
</dbReference>
<dbReference type="Proteomes" id="UP000054248">
    <property type="component" value="Unassembled WGS sequence"/>
</dbReference>
<evidence type="ECO:0000313" key="2">
    <source>
        <dbReference type="EMBL" id="KIO31333.1"/>
    </source>
</evidence>
<reference evidence="3" key="2">
    <citation type="submission" date="2015-01" db="EMBL/GenBank/DDBJ databases">
        <title>Evolutionary Origins and Diversification of the Mycorrhizal Mutualists.</title>
        <authorList>
            <consortium name="DOE Joint Genome Institute"/>
            <consortium name="Mycorrhizal Genomics Consortium"/>
            <person name="Kohler A."/>
            <person name="Kuo A."/>
            <person name="Nagy L.G."/>
            <person name="Floudas D."/>
            <person name="Copeland A."/>
            <person name="Barry K.W."/>
            <person name="Cichocki N."/>
            <person name="Veneault-Fourrey C."/>
            <person name="LaButti K."/>
            <person name="Lindquist E.A."/>
            <person name="Lipzen A."/>
            <person name="Lundell T."/>
            <person name="Morin E."/>
            <person name="Murat C."/>
            <person name="Riley R."/>
            <person name="Ohm R."/>
            <person name="Sun H."/>
            <person name="Tunlid A."/>
            <person name="Henrissat B."/>
            <person name="Grigoriev I.V."/>
            <person name="Hibbett D.S."/>
            <person name="Martin F."/>
        </authorList>
    </citation>
    <scope>NUCLEOTIDE SEQUENCE [LARGE SCALE GENOMIC DNA]</scope>
    <source>
        <strain evidence="3">MUT 4182</strain>
    </source>
</reference>
<accession>A0A0C3LBS9</accession>
<feature type="region of interest" description="Disordered" evidence="1">
    <location>
        <begin position="269"/>
        <end position="299"/>
    </location>
</feature>
<evidence type="ECO:0000313" key="3">
    <source>
        <dbReference type="Proteomes" id="UP000054248"/>
    </source>
</evidence>
<reference evidence="2 3" key="1">
    <citation type="submission" date="2014-04" db="EMBL/GenBank/DDBJ databases">
        <authorList>
            <consortium name="DOE Joint Genome Institute"/>
            <person name="Kuo A."/>
            <person name="Girlanda M."/>
            <person name="Perotto S."/>
            <person name="Kohler A."/>
            <person name="Nagy L.G."/>
            <person name="Floudas D."/>
            <person name="Copeland A."/>
            <person name="Barry K.W."/>
            <person name="Cichocki N."/>
            <person name="Veneault-Fourrey C."/>
            <person name="LaButti K."/>
            <person name="Lindquist E.A."/>
            <person name="Lipzen A."/>
            <person name="Lundell T."/>
            <person name="Morin E."/>
            <person name="Murat C."/>
            <person name="Sun H."/>
            <person name="Tunlid A."/>
            <person name="Henrissat B."/>
            <person name="Grigoriev I.V."/>
            <person name="Hibbett D.S."/>
            <person name="Martin F."/>
            <person name="Nordberg H.P."/>
            <person name="Cantor M.N."/>
            <person name="Hua S.X."/>
        </authorList>
    </citation>
    <scope>NUCLEOTIDE SEQUENCE [LARGE SCALE GENOMIC DNA]</scope>
    <source>
        <strain evidence="2 3">MUT 4182</strain>
    </source>
</reference>
<name>A0A0C3LBS9_9AGAM</name>
<evidence type="ECO:0000256" key="1">
    <source>
        <dbReference type="SAM" id="MobiDB-lite"/>
    </source>
</evidence>
<sequence length="335" mass="38613">MPHCELVLVRGRVAKRLISVASPRKEKVDSLKEKMKQIQREETEEDAKSFSELVLEEMRELVTKEAKLEPEKERFFKDHWDKAEANKQKFLEKAAKEKGSSRSSFSSKQGSPITLNIRINVGDPRSDLSRPWERQLTFPHYFRDSYLSALVPYALARDQSQAPQRSPGPGARPLPVIKRQPMDALYVRSVDGERRARWNLIDRGRKMTVKEYERLTRQDPTAEVRFISCRIRFVVLTVYNAGKNVERVIDIDKDQKQLLRILESQDLRGNGPIHSTQTRRTRGRGPRNEENPETGAGRDLLRTIKPQTCLFILGEDPFAPITEDPMDKGCQCVIC</sequence>
<proteinExistence type="predicted"/>
<organism evidence="2 3">
    <name type="scientific">Tulasnella calospora MUT 4182</name>
    <dbReference type="NCBI Taxonomy" id="1051891"/>
    <lineage>
        <taxon>Eukaryota</taxon>
        <taxon>Fungi</taxon>
        <taxon>Dikarya</taxon>
        <taxon>Basidiomycota</taxon>
        <taxon>Agaricomycotina</taxon>
        <taxon>Agaricomycetes</taxon>
        <taxon>Cantharellales</taxon>
        <taxon>Tulasnellaceae</taxon>
        <taxon>Tulasnella</taxon>
    </lineage>
</organism>
<keyword evidence="3" id="KW-1185">Reference proteome</keyword>
<dbReference type="OrthoDB" id="3224285at2759"/>
<dbReference type="HOGENOM" id="CLU_829474_0_0_1"/>
<gene>
    <name evidence="2" type="ORF">M407DRAFT_19708</name>
</gene>
<protein>
    <submittedName>
        <fullName evidence="2">Uncharacterized protein</fullName>
    </submittedName>
</protein>
<dbReference type="AlphaFoldDB" id="A0A0C3LBS9"/>